<evidence type="ECO:0000313" key="9">
    <source>
        <dbReference type="EMBL" id="GIM96193.1"/>
    </source>
</evidence>
<feature type="domain" description="ABC transmembrane type-1" evidence="8">
    <location>
        <begin position="70"/>
        <end position="259"/>
    </location>
</feature>
<dbReference type="InterPro" id="IPR000515">
    <property type="entry name" value="MetI-like"/>
</dbReference>
<feature type="transmembrane region" description="Helical" evidence="7">
    <location>
        <begin position="105"/>
        <end position="126"/>
    </location>
</feature>
<dbReference type="SUPFAM" id="SSF161098">
    <property type="entry name" value="MetI-like"/>
    <property type="match status" value="1"/>
</dbReference>
<dbReference type="Gene3D" id="1.10.3720.10">
    <property type="entry name" value="MetI-like"/>
    <property type="match status" value="1"/>
</dbReference>
<name>A0A920BP73_9ACTN</name>
<keyword evidence="10" id="KW-1185">Reference proteome</keyword>
<dbReference type="PANTHER" id="PTHR43744">
    <property type="entry name" value="ABC TRANSPORTER PERMEASE PROTEIN MG189-RELATED-RELATED"/>
    <property type="match status" value="1"/>
</dbReference>
<dbReference type="Proteomes" id="UP000677082">
    <property type="component" value="Unassembled WGS sequence"/>
</dbReference>
<proteinExistence type="inferred from homology"/>
<feature type="transmembrane region" description="Helical" evidence="7">
    <location>
        <begin position="138"/>
        <end position="159"/>
    </location>
</feature>
<evidence type="ECO:0000256" key="2">
    <source>
        <dbReference type="ARBA" id="ARBA00022448"/>
    </source>
</evidence>
<feature type="transmembrane region" description="Helical" evidence="7">
    <location>
        <begin position="238"/>
        <end position="259"/>
    </location>
</feature>
<keyword evidence="2 7" id="KW-0813">Transport</keyword>
<keyword evidence="4 7" id="KW-0812">Transmembrane</keyword>
<feature type="transmembrane region" description="Helical" evidence="7">
    <location>
        <begin position="180"/>
        <end position="202"/>
    </location>
</feature>
<comment type="similarity">
    <text evidence="7">Belongs to the binding-protein-dependent transport system permease family.</text>
</comment>
<feature type="transmembrane region" description="Helical" evidence="7">
    <location>
        <begin position="7"/>
        <end position="27"/>
    </location>
</feature>
<dbReference type="InterPro" id="IPR035906">
    <property type="entry name" value="MetI-like_sf"/>
</dbReference>
<gene>
    <name evidence="9" type="ORF">Ato02nite_079860</name>
</gene>
<dbReference type="Pfam" id="PF00528">
    <property type="entry name" value="BPD_transp_1"/>
    <property type="match status" value="1"/>
</dbReference>
<organism evidence="9 10">
    <name type="scientific">Paractinoplanes toevensis</name>
    <dbReference type="NCBI Taxonomy" id="571911"/>
    <lineage>
        <taxon>Bacteria</taxon>
        <taxon>Bacillati</taxon>
        <taxon>Actinomycetota</taxon>
        <taxon>Actinomycetes</taxon>
        <taxon>Micromonosporales</taxon>
        <taxon>Micromonosporaceae</taxon>
        <taxon>Paractinoplanes</taxon>
    </lineage>
</organism>
<reference evidence="9 10" key="1">
    <citation type="submission" date="2021-03" db="EMBL/GenBank/DDBJ databases">
        <title>Whole genome shotgun sequence of Actinoplanes toevensis NBRC 105298.</title>
        <authorList>
            <person name="Komaki H."/>
            <person name="Tamura T."/>
        </authorList>
    </citation>
    <scope>NUCLEOTIDE SEQUENCE [LARGE SCALE GENOMIC DNA]</scope>
    <source>
        <strain evidence="9 10">NBRC 105298</strain>
    </source>
</reference>
<dbReference type="CDD" id="cd06261">
    <property type="entry name" value="TM_PBP2"/>
    <property type="match status" value="1"/>
</dbReference>
<dbReference type="PROSITE" id="PS50928">
    <property type="entry name" value="ABC_TM1"/>
    <property type="match status" value="1"/>
</dbReference>
<evidence type="ECO:0000256" key="7">
    <source>
        <dbReference type="RuleBase" id="RU363032"/>
    </source>
</evidence>
<evidence type="ECO:0000259" key="8">
    <source>
        <dbReference type="PROSITE" id="PS50928"/>
    </source>
</evidence>
<dbReference type="GO" id="GO:0005886">
    <property type="term" value="C:plasma membrane"/>
    <property type="evidence" value="ECO:0007669"/>
    <property type="project" value="UniProtKB-SubCell"/>
</dbReference>
<evidence type="ECO:0000256" key="3">
    <source>
        <dbReference type="ARBA" id="ARBA00022475"/>
    </source>
</evidence>
<protein>
    <submittedName>
        <fullName evidence="9">Sugar ABC transporter permease</fullName>
    </submittedName>
</protein>
<evidence type="ECO:0000313" key="10">
    <source>
        <dbReference type="Proteomes" id="UP000677082"/>
    </source>
</evidence>
<dbReference type="GO" id="GO:0055085">
    <property type="term" value="P:transmembrane transport"/>
    <property type="evidence" value="ECO:0007669"/>
    <property type="project" value="InterPro"/>
</dbReference>
<evidence type="ECO:0000256" key="5">
    <source>
        <dbReference type="ARBA" id="ARBA00022989"/>
    </source>
</evidence>
<feature type="transmembrane region" description="Helical" evidence="7">
    <location>
        <begin position="69"/>
        <end position="93"/>
    </location>
</feature>
<dbReference type="RefSeq" id="WP_246607984.1">
    <property type="nucleotide sequence ID" value="NZ_BOQN01000107.1"/>
</dbReference>
<dbReference type="EMBL" id="BOQN01000107">
    <property type="protein sequence ID" value="GIM96193.1"/>
    <property type="molecule type" value="Genomic_DNA"/>
</dbReference>
<evidence type="ECO:0000256" key="6">
    <source>
        <dbReference type="ARBA" id="ARBA00023136"/>
    </source>
</evidence>
<comment type="subcellular location">
    <subcellularLocation>
        <location evidence="1 7">Cell membrane</location>
        <topology evidence="1 7">Multi-pass membrane protein</topology>
    </subcellularLocation>
</comment>
<accession>A0A920BP73</accession>
<evidence type="ECO:0000256" key="1">
    <source>
        <dbReference type="ARBA" id="ARBA00004651"/>
    </source>
</evidence>
<dbReference type="PANTHER" id="PTHR43744:SF12">
    <property type="entry name" value="ABC TRANSPORTER PERMEASE PROTEIN MG189-RELATED"/>
    <property type="match status" value="1"/>
</dbReference>
<keyword evidence="5 7" id="KW-1133">Transmembrane helix</keyword>
<keyword evidence="6 7" id="KW-0472">Membrane</keyword>
<dbReference type="AlphaFoldDB" id="A0A920BP73"/>
<evidence type="ECO:0000256" key="4">
    <source>
        <dbReference type="ARBA" id="ARBA00022692"/>
    </source>
</evidence>
<comment type="caution">
    <text evidence="9">The sequence shown here is derived from an EMBL/GenBank/DDBJ whole genome shotgun (WGS) entry which is preliminary data.</text>
</comment>
<keyword evidence="3" id="KW-1003">Cell membrane</keyword>
<sequence length="274" mass="29806">MKPGRVLFWLTLGVLTVIFVAPLLWMLTTSFKTNNDATALPLSWLPRPFTGDAYSSVLTTNSATPVLRWFVNSMIAATANAALIVAVDAMAAYALARMRFHGRRLVSATVIGTLFVPPFLFLIPNFLIVSRLGWLDSLWAIIVPSAGGAFGVFFLRQFFAALPVELEEAALMEGANQWQIFTRIVLPLARPALATLTVLSFLTNWNDFLWPIYVLYSAENLTLPAGLGNLQNAATTNYPIAMAGAVVASVPVLLLFVAAQRHVIQSVTHTGVKG</sequence>